<name>A0ABU5E8P1_9PROT</name>
<dbReference type="EMBL" id="JAXCLW010000001">
    <property type="protein sequence ID" value="MDY0882231.1"/>
    <property type="molecule type" value="Genomic_DNA"/>
</dbReference>
<evidence type="ECO:0000313" key="7">
    <source>
        <dbReference type="Proteomes" id="UP001279642"/>
    </source>
</evidence>
<proteinExistence type="inferred from homology"/>
<dbReference type="InterPro" id="IPR053924">
    <property type="entry name" value="RecX_HTH_2nd"/>
</dbReference>
<sequence length="186" mass="20032">MTEKRKPQRLTPANLREAVLNYLDRFVASTKRLDQVMTRKIRASAAAHGDDPAPLLAALPPILASLAAQGVLNDRNLAEAKARAMIRRGGSRAKILHNLAGKGIDSATASAAFARMAQEFDNPELEAATAFARRRRLGPFRSDPASRSENRQKDLAAMARAGFSSGLARQVIGASSDGEVDDLIEE</sequence>
<reference evidence="6 7" key="1">
    <citation type="journal article" date="2016" name="Antonie Van Leeuwenhoek">
        <title>Dongia soli sp. nov., isolated from soil from Dokdo, Korea.</title>
        <authorList>
            <person name="Kim D.U."/>
            <person name="Lee H."/>
            <person name="Kim H."/>
            <person name="Kim S.G."/>
            <person name="Ka J.O."/>
        </authorList>
    </citation>
    <scope>NUCLEOTIDE SEQUENCE [LARGE SCALE GENOMIC DNA]</scope>
    <source>
        <strain evidence="6 7">D78</strain>
    </source>
</reference>
<comment type="subcellular location">
    <subcellularLocation>
        <location evidence="1">Cytoplasm</location>
    </subcellularLocation>
</comment>
<gene>
    <name evidence="6" type="ORF">SMD27_05210</name>
</gene>
<dbReference type="Proteomes" id="UP001279642">
    <property type="component" value="Unassembled WGS sequence"/>
</dbReference>
<keyword evidence="4" id="KW-0963">Cytoplasm</keyword>
<keyword evidence="7" id="KW-1185">Reference proteome</keyword>
<evidence type="ECO:0000259" key="5">
    <source>
        <dbReference type="Pfam" id="PF02631"/>
    </source>
</evidence>
<evidence type="ECO:0000256" key="4">
    <source>
        <dbReference type="ARBA" id="ARBA00022490"/>
    </source>
</evidence>
<comment type="caution">
    <text evidence="6">The sequence shown here is derived from an EMBL/GenBank/DDBJ whole genome shotgun (WGS) entry which is preliminary data.</text>
</comment>
<accession>A0ABU5E8P1</accession>
<evidence type="ECO:0000256" key="2">
    <source>
        <dbReference type="ARBA" id="ARBA00009695"/>
    </source>
</evidence>
<evidence type="ECO:0000313" key="6">
    <source>
        <dbReference type="EMBL" id="MDY0882231.1"/>
    </source>
</evidence>
<evidence type="ECO:0000256" key="3">
    <source>
        <dbReference type="ARBA" id="ARBA00018111"/>
    </source>
</evidence>
<protein>
    <recommendedName>
        <fullName evidence="3">Regulatory protein RecX</fullName>
    </recommendedName>
</protein>
<evidence type="ECO:0000256" key="1">
    <source>
        <dbReference type="ARBA" id="ARBA00004496"/>
    </source>
</evidence>
<organism evidence="6 7">
    <name type="scientific">Dongia soli</name>
    <dbReference type="NCBI Taxonomy" id="600628"/>
    <lineage>
        <taxon>Bacteria</taxon>
        <taxon>Pseudomonadati</taxon>
        <taxon>Pseudomonadota</taxon>
        <taxon>Alphaproteobacteria</taxon>
        <taxon>Rhodospirillales</taxon>
        <taxon>Dongiaceae</taxon>
        <taxon>Dongia</taxon>
    </lineage>
</organism>
<dbReference type="Pfam" id="PF02631">
    <property type="entry name" value="RecX_HTH2"/>
    <property type="match status" value="1"/>
</dbReference>
<comment type="similarity">
    <text evidence="2">Belongs to the RecX family.</text>
</comment>
<dbReference type="RefSeq" id="WP_320507257.1">
    <property type="nucleotide sequence ID" value="NZ_JAXCLW010000001.1"/>
</dbReference>
<feature type="domain" description="RecX second three-helical" evidence="5">
    <location>
        <begin position="73"/>
        <end position="112"/>
    </location>
</feature>